<dbReference type="AlphaFoldDB" id="A0AAV0LWQ0"/>
<dbReference type="PRINTS" id="PR00783">
    <property type="entry name" value="MINTRINSICP"/>
</dbReference>
<evidence type="ECO:0000256" key="3">
    <source>
        <dbReference type="ARBA" id="ARBA00022989"/>
    </source>
</evidence>
<keyword evidence="8" id="KW-1185">Reference proteome</keyword>
<feature type="transmembrane region" description="Helical" evidence="6">
    <location>
        <begin position="121"/>
        <end position="146"/>
    </location>
</feature>
<keyword evidence="4 6" id="KW-0472">Membrane</keyword>
<dbReference type="PANTHER" id="PTHR47002:SF6">
    <property type="entry name" value="X INTRINSIC PROTEIN"/>
    <property type="match status" value="1"/>
</dbReference>
<evidence type="ECO:0000313" key="7">
    <source>
        <dbReference type="EMBL" id="CAI0438347.1"/>
    </source>
</evidence>
<evidence type="ECO:0000256" key="1">
    <source>
        <dbReference type="ARBA" id="ARBA00004141"/>
    </source>
</evidence>
<sequence length="335" mass="35591">HTTRLKFIYIHQISSSSTTTNSQLLSISIINQGFCRCFTQSNPRRPVIMATVNDHHLTASPSSKSTAKKTFLGLDIGAHEFYSAEMWKALATELVGSTLILLSLATAAVGCSEAQHSDPKLTIPLFVFVIAFLFLYVTIPISGGFLNPTFATIAALKGVVTITRGLCCVVAECLGALLTSVLLRLTMAHPLAQKYSLAGCVINDAVSNSGVGQGTALVVEFTSAFLVLFTAVTVAFDRVRAKEIGLAGVAALIATAYALASFVGITVTGRAGYGGAGLNPARCMAAAVVYGGPLWDGLWVFWVGPMLACFVYWAFSLTFAQERMVVTKEVEEPCV</sequence>
<accession>A0AAV0LWQ0</accession>
<comment type="caution">
    <text evidence="7">The sequence shown here is derived from an EMBL/GenBank/DDBJ whole genome shotgun (WGS) entry which is preliminary data.</text>
</comment>
<dbReference type="InterPro" id="IPR023271">
    <property type="entry name" value="Aquaporin-like"/>
</dbReference>
<reference evidence="7" key="1">
    <citation type="submission" date="2022-08" db="EMBL/GenBank/DDBJ databases">
        <authorList>
            <person name="Gutierrez-Valencia J."/>
        </authorList>
    </citation>
    <scope>NUCLEOTIDE SEQUENCE</scope>
</reference>
<dbReference type="GO" id="GO:0015267">
    <property type="term" value="F:channel activity"/>
    <property type="evidence" value="ECO:0007669"/>
    <property type="project" value="InterPro"/>
</dbReference>
<evidence type="ECO:0000256" key="6">
    <source>
        <dbReference type="SAM" id="Phobius"/>
    </source>
</evidence>
<protein>
    <submittedName>
        <fullName evidence="7">Uncharacterized protein</fullName>
    </submittedName>
</protein>
<feature type="transmembrane region" description="Helical" evidence="6">
    <location>
        <begin position="244"/>
        <end position="265"/>
    </location>
</feature>
<feature type="transmembrane region" description="Helical" evidence="6">
    <location>
        <begin position="299"/>
        <end position="320"/>
    </location>
</feature>
<feature type="transmembrane region" description="Helical" evidence="6">
    <location>
        <begin position="216"/>
        <end position="237"/>
    </location>
</feature>
<dbReference type="EMBL" id="CAMGYJ010000006">
    <property type="protein sequence ID" value="CAI0438347.1"/>
    <property type="molecule type" value="Genomic_DNA"/>
</dbReference>
<feature type="transmembrane region" description="Helical" evidence="6">
    <location>
        <begin position="166"/>
        <end position="187"/>
    </location>
</feature>
<feature type="non-terminal residue" evidence="7">
    <location>
        <position position="1"/>
    </location>
</feature>
<evidence type="ECO:0000256" key="4">
    <source>
        <dbReference type="ARBA" id="ARBA00023136"/>
    </source>
</evidence>
<keyword evidence="5" id="KW-0813">Transport</keyword>
<dbReference type="PANTHER" id="PTHR47002">
    <property type="entry name" value="AQUAPORIN-LIKE"/>
    <property type="match status" value="1"/>
</dbReference>
<dbReference type="GO" id="GO:0016020">
    <property type="term" value="C:membrane"/>
    <property type="evidence" value="ECO:0007669"/>
    <property type="project" value="UniProtKB-SubCell"/>
</dbReference>
<comment type="similarity">
    <text evidence="5">Belongs to the MIP/aquaporin (TC 1.A.8) family.</text>
</comment>
<keyword evidence="3 6" id="KW-1133">Transmembrane helix</keyword>
<comment type="subcellular location">
    <subcellularLocation>
        <location evidence="1">Membrane</location>
        <topology evidence="1">Multi-pass membrane protein</topology>
    </subcellularLocation>
</comment>
<dbReference type="InterPro" id="IPR000425">
    <property type="entry name" value="MIP"/>
</dbReference>
<feature type="transmembrane region" description="Helical" evidence="6">
    <location>
        <begin position="89"/>
        <end position="109"/>
    </location>
</feature>
<name>A0AAV0LWQ0_9ROSI</name>
<dbReference type="Pfam" id="PF00230">
    <property type="entry name" value="MIP"/>
    <property type="match status" value="1"/>
</dbReference>
<evidence type="ECO:0000256" key="5">
    <source>
        <dbReference type="RuleBase" id="RU000477"/>
    </source>
</evidence>
<evidence type="ECO:0000256" key="2">
    <source>
        <dbReference type="ARBA" id="ARBA00022692"/>
    </source>
</evidence>
<dbReference type="Proteomes" id="UP001154282">
    <property type="component" value="Unassembled WGS sequence"/>
</dbReference>
<gene>
    <name evidence="7" type="ORF">LITE_LOCUS25781</name>
</gene>
<dbReference type="SUPFAM" id="SSF81338">
    <property type="entry name" value="Aquaporin-like"/>
    <property type="match status" value="1"/>
</dbReference>
<dbReference type="Gene3D" id="1.20.1080.10">
    <property type="entry name" value="Glycerol uptake facilitator protein"/>
    <property type="match status" value="1"/>
</dbReference>
<evidence type="ECO:0000313" key="8">
    <source>
        <dbReference type="Proteomes" id="UP001154282"/>
    </source>
</evidence>
<proteinExistence type="inferred from homology"/>
<organism evidence="7 8">
    <name type="scientific">Linum tenue</name>
    <dbReference type="NCBI Taxonomy" id="586396"/>
    <lineage>
        <taxon>Eukaryota</taxon>
        <taxon>Viridiplantae</taxon>
        <taxon>Streptophyta</taxon>
        <taxon>Embryophyta</taxon>
        <taxon>Tracheophyta</taxon>
        <taxon>Spermatophyta</taxon>
        <taxon>Magnoliopsida</taxon>
        <taxon>eudicotyledons</taxon>
        <taxon>Gunneridae</taxon>
        <taxon>Pentapetalae</taxon>
        <taxon>rosids</taxon>
        <taxon>fabids</taxon>
        <taxon>Malpighiales</taxon>
        <taxon>Linaceae</taxon>
        <taxon>Linum</taxon>
    </lineage>
</organism>
<keyword evidence="2 5" id="KW-0812">Transmembrane</keyword>